<comment type="caution">
    <text evidence="1">The sequence shown here is derived from an EMBL/GenBank/DDBJ whole genome shotgun (WGS) entry which is preliminary data.</text>
</comment>
<protein>
    <submittedName>
        <fullName evidence="1">Uncharacterized protein</fullName>
    </submittedName>
</protein>
<dbReference type="EMBL" id="QJPH01000552">
    <property type="protein sequence ID" value="PZN70530.1"/>
    <property type="molecule type" value="Genomic_DNA"/>
</dbReference>
<evidence type="ECO:0000313" key="1">
    <source>
        <dbReference type="EMBL" id="PZN70530.1"/>
    </source>
</evidence>
<organism evidence="1 2">
    <name type="scientific">Candidatus Methylumidiphilus alinenensis</name>
    <dbReference type="NCBI Taxonomy" id="2202197"/>
    <lineage>
        <taxon>Bacteria</taxon>
        <taxon>Pseudomonadati</taxon>
        <taxon>Pseudomonadota</taxon>
        <taxon>Gammaproteobacteria</taxon>
        <taxon>Methylococcales</taxon>
        <taxon>Candidatus Methylumidiphilus</taxon>
    </lineage>
</organism>
<gene>
    <name evidence="1" type="ORF">DM484_28295</name>
</gene>
<accession>A0A2W4S3Q2</accession>
<dbReference type="Proteomes" id="UP000249396">
    <property type="component" value="Unassembled WGS sequence"/>
</dbReference>
<sequence>AGANYTLVNEHYRINATVRLKPFPPPAKEPGVTRLLVTLREGQQPTTETLSPNKHVLNDMYLLSISVHVDGYDIGQPDQYYKGFEITPKYRVNKGLEYLLTSLASNYDVFEDDLDGYKISPNDTWIDPRKLNAKLPHLPE</sequence>
<dbReference type="AlphaFoldDB" id="A0A2W4S3Q2"/>
<proteinExistence type="predicted"/>
<feature type="non-terminal residue" evidence="1">
    <location>
        <position position="1"/>
    </location>
</feature>
<name>A0A2W4S3Q2_9GAMM</name>
<evidence type="ECO:0000313" key="2">
    <source>
        <dbReference type="Proteomes" id="UP000249396"/>
    </source>
</evidence>
<reference evidence="1 2" key="1">
    <citation type="journal article" date="2018" name="Aquat. Microb. Ecol.">
        <title>Gammaproteobacterial methanotrophs dominate.</title>
        <authorList>
            <person name="Rissanen A.J."/>
            <person name="Saarenheimo J."/>
            <person name="Tiirola M."/>
            <person name="Peura S."/>
            <person name="Aalto S.L."/>
            <person name="Karvinen A."/>
            <person name="Nykanen H."/>
        </authorList>
    </citation>
    <scope>NUCLEOTIDE SEQUENCE [LARGE SCALE GENOMIC DNA]</scope>
    <source>
        <strain evidence="1">AMbin10</strain>
    </source>
</reference>